<name>A0A6I8MXZ7_ORNAN</name>
<dbReference type="CDD" id="cd13969">
    <property type="entry name" value="ADCK1-like"/>
    <property type="match status" value="1"/>
</dbReference>
<feature type="region of interest" description="Disordered" evidence="4">
    <location>
        <begin position="1"/>
        <end position="37"/>
    </location>
</feature>
<evidence type="ECO:0000256" key="2">
    <source>
        <dbReference type="ARBA" id="ARBA00040082"/>
    </source>
</evidence>
<evidence type="ECO:0000256" key="3">
    <source>
        <dbReference type="ARBA" id="ARBA00045626"/>
    </source>
</evidence>
<evidence type="ECO:0000256" key="1">
    <source>
        <dbReference type="ARBA" id="ARBA00009670"/>
    </source>
</evidence>
<dbReference type="InterPro" id="IPR045307">
    <property type="entry name" value="ADCK1_dom"/>
</dbReference>
<dbReference type="Ensembl" id="ENSOANT00000052210.1">
    <property type="protein sequence ID" value="ENSOANP00000033596.1"/>
    <property type="gene ID" value="ENSOANG00000046032.1"/>
</dbReference>
<evidence type="ECO:0000256" key="4">
    <source>
        <dbReference type="SAM" id="MobiDB-lite"/>
    </source>
</evidence>
<sequence>MSQKAARRRGLNHSQPGRGGWGGKDRAPSPFLPQRSERPWEAGFDSMARRALKLASWTGVALASSGVYLYGSKYLDPSDFGVVRVGRAVTTTVVICYDYLTSLRSVPFGSEEYVQLKSQVHLRSAERLRELCCANRGTFIKVGQHLGALDYLLPEEYTSTLKVLHSQAPQSSMQEVKKVIREDLGKEISDLFLSFEDTPLGAASLAQVHKAVLHDGTTVAVKVQHPKVQSQSSKDILLMEVLLLAVKQLFPDFEFMWLVDEAKKNLPLELDFLKEGKNAEKVAQMLKRFDFLKVPRIYWELSTRRVLLMEFVEGGQVNDRAYMHRNRIDVNEVLSEEFRLDYCRLWQSLIKADMKGLQKYSRRLGAGDLYPLFACVLTARSWNSVNKGIGRSPVTASEDVEIRNNAAAYLPQISQLLNSVPRQMLLLLKTNDLLRGIETALHTRASASSFLNMSRCCVRALATHKKNKTRSFFRRNQISLSEALSLWQIDLHELFLKAKGSWLGNCIIVLLSWLSPAPF</sequence>
<proteinExistence type="inferred from homology"/>
<reference evidence="6" key="3">
    <citation type="submission" date="2025-09" db="UniProtKB">
        <authorList>
            <consortium name="Ensembl"/>
        </authorList>
    </citation>
    <scope>IDENTIFICATION</scope>
    <source>
        <strain evidence="6">Glennie</strain>
    </source>
</reference>
<dbReference type="AlphaFoldDB" id="A0A6I8MXZ7"/>
<dbReference type="InterPro" id="IPR011009">
    <property type="entry name" value="Kinase-like_dom_sf"/>
</dbReference>
<dbReference type="GeneTree" id="ENSGT00940000158221"/>
<feature type="compositionally biased region" description="Basic residues" evidence="4">
    <location>
        <begin position="1"/>
        <end position="11"/>
    </location>
</feature>
<keyword evidence="7" id="KW-1185">Reference proteome</keyword>
<protein>
    <recommendedName>
        <fullName evidence="2">AarF domain-containing protein kinase 1</fullName>
    </recommendedName>
</protein>
<dbReference type="InterPro" id="IPR051130">
    <property type="entry name" value="Mito_struct-func_regulator"/>
</dbReference>
<accession>A0A6I8MXZ7</accession>
<dbReference type="SUPFAM" id="SSF56112">
    <property type="entry name" value="Protein kinase-like (PK-like)"/>
    <property type="match status" value="1"/>
</dbReference>
<evidence type="ECO:0000313" key="7">
    <source>
        <dbReference type="Proteomes" id="UP000002279"/>
    </source>
</evidence>
<dbReference type="Pfam" id="PF03109">
    <property type="entry name" value="ABC1"/>
    <property type="match status" value="1"/>
</dbReference>
<dbReference type="Proteomes" id="UP000002279">
    <property type="component" value="Chromosome 1"/>
</dbReference>
<feature type="domain" description="ABC1 atypical kinase-like" evidence="5">
    <location>
        <begin position="164"/>
        <end position="334"/>
    </location>
</feature>
<comment type="similarity">
    <text evidence="1">Belongs to the protein kinase superfamily. ADCK protein kinase family.</text>
</comment>
<comment type="function">
    <text evidence="3">Appears to be essential for maintaining mitochondrial cristae formation and mitochondrial function by acting via YME1L1 in a kinase-independent manner to regulate essential mitochondrial structural proteins OPA1 and IMMT. The action of this enzyme is not yet clear. It is not known if it has protein kinase activity and what type of substrate it would phosphorylate (Ser, Thr or Tyr).</text>
</comment>
<dbReference type="PANTHER" id="PTHR43173">
    <property type="entry name" value="ABC1 FAMILY PROTEIN"/>
    <property type="match status" value="1"/>
</dbReference>
<dbReference type="PANTHER" id="PTHR43173:SF19">
    <property type="entry name" value="AARF DOMAIN-CONTAINING PROTEIN KINASE 1"/>
    <property type="match status" value="1"/>
</dbReference>
<reference evidence="6" key="2">
    <citation type="submission" date="2025-08" db="UniProtKB">
        <authorList>
            <consortium name="Ensembl"/>
        </authorList>
    </citation>
    <scope>IDENTIFICATION</scope>
    <source>
        <strain evidence="6">Glennie</strain>
    </source>
</reference>
<organism evidence="6 7">
    <name type="scientific">Ornithorhynchus anatinus</name>
    <name type="common">Duckbill platypus</name>
    <dbReference type="NCBI Taxonomy" id="9258"/>
    <lineage>
        <taxon>Eukaryota</taxon>
        <taxon>Metazoa</taxon>
        <taxon>Chordata</taxon>
        <taxon>Craniata</taxon>
        <taxon>Vertebrata</taxon>
        <taxon>Euteleostomi</taxon>
        <taxon>Mammalia</taxon>
        <taxon>Monotremata</taxon>
        <taxon>Ornithorhynchidae</taxon>
        <taxon>Ornithorhynchus</taxon>
    </lineage>
</organism>
<evidence type="ECO:0000313" key="6">
    <source>
        <dbReference type="Ensembl" id="ENSOANP00000033596.1"/>
    </source>
</evidence>
<reference evidence="6 7" key="1">
    <citation type="journal article" date="2008" name="Nature">
        <title>Genome analysis of the platypus reveals unique signatures of evolution.</title>
        <authorList>
            <person name="Warren W.C."/>
            <person name="Hillier L.W."/>
            <person name="Marshall Graves J.A."/>
            <person name="Birney E."/>
            <person name="Ponting C.P."/>
            <person name="Grutzner F."/>
            <person name="Belov K."/>
            <person name="Miller W."/>
            <person name="Clarke L."/>
            <person name="Chinwalla A.T."/>
            <person name="Yang S.P."/>
            <person name="Heger A."/>
            <person name="Locke D.P."/>
            <person name="Miethke P."/>
            <person name="Waters P.D."/>
            <person name="Veyrunes F."/>
            <person name="Fulton L."/>
            <person name="Fulton B."/>
            <person name="Graves T."/>
            <person name="Wallis J."/>
            <person name="Puente X.S."/>
            <person name="Lopez-Otin C."/>
            <person name="Ordonez G.R."/>
            <person name="Eichler E.E."/>
            <person name="Chen L."/>
            <person name="Cheng Z."/>
            <person name="Deakin J.E."/>
            <person name="Alsop A."/>
            <person name="Thompson K."/>
            <person name="Kirby P."/>
            <person name="Papenfuss A.T."/>
            <person name="Wakefield M.J."/>
            <person name="Olender T."/>
            <person name="Lancet D."/>
            <person name="Huttley G.A."/>
            <person name="Smit A.F."/>
            <person name="Pask A."/>
            <person name="Temple-Smith P."/>
            <person name="Batzer M.A."/>
            <person name="Walker J.A."/>
            <person name="Konkel M.K."/>
            <person name="Harris R.S."/>
            <person name="Whittington C.M."/>
            <person name="Wong E.S."/>
            <person name="Gemmell N.J."/>
            <person name="Buschiazzo E."/>
            <person name="Vargas Jentzsch I.M."/>
            <person name="Merkel A."/>
            <person name="Schmitz J."/>
            <person name="Zemann A."/>
            <person name="Churakov G."/>
            <person name="Kriegs J.O."/>
            <person name="Brosius J."/>
            <person name="Murchison E.P."/>
            <person name="Sachidanandam R."/>
            <person name="Smith C."/>
            <person name="Hannon G.J."/>
            <person name="Tsend-Ayush E."/>
            <person name="McMillan D."/>
            <person name="Attenborough R."/>
            <person name="Rens W."/>
            <person name="Ferguson-Smith M."/>
            <person name="Lefevre C.M."/>
            <person name="Sharp J.A."/>
            <person name="Nicholas K.R."/>
            <person name="Ray D.A."/>
            <person name="Kube M."/>
            <person name="Reinhardt R."/>
            <person name="Pringle T.H."/>
            <person name="Taylor J."/>
            <person name="Jones R.C."/>
            <person name="Nixon B."/>
            <person name="Dacheux J.L."/>
            <person name="Niwa H."/>
            <person name="Sekita Y."/>
            <person name="Huang X."/>
            <person name="Stark A."/>
            <person name="Kheradpour P."/>
            <person name="Kellis M."/>
            <person name="Flicek P."/>
            <person name="Chen Y."/>
            <person name="Webber C."/>
            <person name="Hardison R."/>
            <person name="Nelson J."/>
            <person name="Hallsworth-Pepin K."/>
            <person name="Delehaunty K."/>
            <person name="Markovic C."/>
            <person name="Minx P."/>
            <person name="Feng Y."/>
            <person name="Kremitzki C."/>
            <person name="Mitreva M."/>
            <person name="Glasscock J."/>
            <person name="Wylie T."/>
            <person name="Wohldmann P."/>
            <person name="Thiru P."/>
            <person name="Nhan M.N."/>
            <person name="Pohl C.S."/>
            <person name="Smith S.M."/>
            <person name="Hou S."/>
            <person name="Nefedov M."/>
            <person name="de Jong P.J."/>
            <person name="Renfree M.B."/>
            <person name="Mardis E.R."/>
            <person name="Wilson R.K."/>
        </authorList>
    </citation>
    <scope>NUCLEOTIDE SEQUENCE [LARGE SCALE GENOMIC DNA]</scope>
    <source>
        <strain evidence="6 7">Glennie</strain>
    </source>
</reference>
<gene>
    <name evidence="6" type="primary">ADCK1</name>
</gene>
<dbReference type="InterPro" id="IPR004147">
    <property type="entry name" value="ABC1_dom"/>
</dbReference>
<dbReference type="Bgee" id="ENSOANG00000046032">
    <property type="expression patterns" value="Expressed in brain and 8 other cell types or tissues"/>
</dbReference>
<evidence type="ECO:0000259" key="5">
    <source>
        <dbReference type="Pfam" id="PF03109"/>
    </source>
</evidence>